<evidence type="ECO:0000256" key="3">
    <source>
        <dbReference type="ARBA" id="ARBA00023157"/>
    </source>
</evidence>
<dbReference type="InterPro" id="IPR002223">
    <property type="entry name" value="Kunitz_BPTI"/>
</dbReference>
<dbReference type="OMA" id="FPRYSYY"/>
<feature type="chain" id="PRO_5002803230" evidence="4">
    <location>
        <begin position="21"/>
        <end position="92"/>
    </location>
</feature>
<feature type="signal peptide" evidence="4">
    <location>
        <begin position="1"/>
        <end position="20"/>
    </location>
</feature>
<keyword evidence="7" id="KW-1185">Reference proteome</keyword>
<keyword evidence="1" id="KW-0646">Protease inhibitor</keyword>
<keyword evidence="3" id="KW-1015">Disulfide bond</keyword>
<dbReference type="HOGENOM" id="CLU_164133_0_2_1"/>
<evidence type="ECO:0000313" key="7">
    <source>
        <dbReference type="Proteomes" id="UP000008744"/>
    </source>
</evidence>
<dbReference type="PhylomeDB" id="B4G9N2"/>
<proteinExistence type="predicted"/>
<dbReference type="GO" id="GO:0004867">
    <property type="term" value="F:serine-type endopeptidase inhibitor activity"/>
    <property type="evidence" value="ECO:0007669"/>
    <property type="project" value="UniProtKB-KW"/>
</dbReference>
<dbReference type="InterPro" id="IPR036880">
    <property type="entry name" value="Kunitz_BPTI_sf"/>
</dbReference>
<gene>
    <name evidence="6" type="primary">Dper\GL19512</name>
    <name evidence="6" type="ORF">Dper_GL19512</name>
</gene>
<dbReference type="PROSITE" id="PS50279">
    <property type="entry name" value="BPTI_KUNITZ_2"/>
    <property type="match status" value="1"/>
</dbReference>
<evidence type="ECO:0000256" key="1">
    <source>
        <dbReference type="ARBA" id="ARBA00022690"/>
    </source>
</evidence>
<dbReference type="Proteomes" id="UP000008744">
    <property type="component" value="Unassembled WGS sequence"/>
</dbReference>
<dbReference type="Gene3D" id="4.10.410.10">
    <property type="entry name" value="Pancreatic trypsin inhibitor Kunitz domain"/>
    <property type="match status" value="1"/>
</dbReference>
<dbReference type="SMART" id="SM00131">
    <property type="entry name" value="KU"/>
    <property type="match status" value="1"/>
</dbReference>
<dbReference type="eggNOG" id="KOG4295">
    <property type="taxonomic scope" value="Eukaryota"/>
</dbReference>
<dbReference type="EMBL" id="CH479180">
    <property type="protein sequence ID" value="EDW29062.1"/>
    <property type="molecule type" value="Genomic_DNA"/>
</dbReference>
<keyword evidence="2" id="KW-0722">Serine protease inhibitor</keyword>
<dbReference type="PANTHER" id="PTHR10083">
    <property type="entry name" value="KUNITZ-TYPE PROTEASE INHIBITOR-RELATED"/>
    <property type="match status" value="1"/>
</dbReference>
<dbReference type="PANTHER" id="PTHR10083:SF374">
    <property type="entry name" value="BPTI_KUNITZ INHIBITOR DOMAIN-CONTAINING PROTEIN"/>
    <property type="match status" value="1"/>
</dbReference>
<feature type="domain" description="BPTI/Kunitz inhibitor" evidence="5">
    <location>
        <begin position="26"/>
        <end position="82"/>
    </location>
</feature>
<dbReference type="SMR" id="B4G9N2"/>
<dbReference type="GO" id="GO:0005615">
    <property type="term" value="C:extracellular space"/>
    <property type="evidence" value="ECO:0007669"/>
    <property type="project" value="TreeGrafter"/>
</dbReference>
<dbReference type="InterPro" id="IPR050098">
    <property type="entry name" value="TFPI/VKTCI-like"/>
</dbReference>
<evidence type="ECO:0000313" key="6">
    <source>
        <dbReference type="EMBL" id="EDW29062.1"/>
    </source>
</evidence>
<accession>B4G9N2</accession>
<evidence type="ECO:0000256" key="2">
    <source>
        <dbReference type="ARBA" id="ARBA00022900"/>
    </source>
</evidence>
<name>B4G9N2_DROPE</name>
<reference evidence="6 7" key="1">
    <citation type="journal article" date="2007" name="Nature">
        <title>Evolution of genes and genomes on the Drosophila phylogeny.</title>
        <authorList>
            <consortium name="Drosophila 12 Genomes Consortium"/>
            <person name="Clark A.G."/>
            <person name="Eisen M.B."/>
            <person name="Smith D.R."/>
            <person name="Bergman C.M."/>
            <person name="Oliver B."/>
            <person name="Markow T.A."/>
            <person name="Kaufman T.C."/>
            <person name="Kellis M."/>
            <person name="Gelbart W."/>
            <person name="Iyer V.N."/>
            <person name="Pollard D.A."/>
            <person name="Sackton T.B."/>
            <person name="Larracuente A.M."/>
            <person name="Singh N.D."/>
            <person name="Abad J.P."/>
            <person name="Abt D.N."/>
            <person name="Adryan B."/>
            <person name="Aguade M."/>
            <person name="Akashi H."/>
            <person name="Anderson W.W."/>
            <person name="Aquadro C.F."/>
            <person name="Ardell D.H."/>
            <person name="Arguello R."/>
            <person name="Artieri C.G."/>
            <person name="Barbash D.A."/>
            <person name="Barker D."/>
            <person name="Barsanti P."/>
            <person name="Batterham P."/>
            <person name="Batzoglou S."/>
            <person name="Begun D."/>
            <person name="Bhutkar A."/>
            <person name="Blanco E."/>
            <person name="Bosak S.A."/>
            <person name="Bradley R.K."/>
            <person name="Brand A.D."/>
            <person name="Brent M.R."/>
            <person name="Brooks A.N."/>
            <person name="Brown R.H."/>
            <person name="Butlin R.K."/>
            <person name="Caggese C."/>
            <person name="Calvi B.R."/>
            <person name="Bernardo de Carvalho A."/>
            <person name="Caspi A."/>
            <person name="Castrezana S."/>
            <person name="Celniker S.E."/>
            <person name="Chang J.L."/>
            <person name="Chapple C."/>
            <person name="Chatterji S."/>
            <person name="Chinwalla A."/>
            <person name="Civetta A."/>
            <person name="Clifton S.W."/>
            <person name="Comeron J.M."/>
            <person name="Costello J.C."/>
            <person name="Coyne J.A."/>
            <person name="Daub J."/>
            <person name="David R.G."/>
            <person name="Delcher A.L."/>
            <person name="Delehaunty K."/>
            <person name="Do C.B."/>
            <person name="Ebling H."/>
            <person name="Edwards K."/>
            <person name="Eickbush T."/>
            <person name="Evans J.D."/>
            <person name="Filipski A."/>
            <person name="Findeiss S."/>
            <person name="Freyhult E."/>
            <person name="Fulton L."/>
            <person name="Fulton R."/>
            <person name="Garcia A.C."/>
            <person name="Gardiner A."/>
            <person name="Garfield D.A."/>
            <person name="Garvin B.E."/>
            <person name="Gibson G."/>
            <person name="Gilbert D."/>
            <person name="Gnerre S."/>
            <person name="Godfrey J."/>
            <person name="Good R."/>
            <person name="Gotea V."/>
            <person name="Gravely B."/>
            <person name="Greenberg A.J."/>
            <person name="Griffiths-Jones S."/>
            <person name="Gross S."/>
            <person name="Guigo R."/>
            <person name="Gustafson E.A."/>
            <person name="Haerty W."/>
            <person name="Hahn M.W."/>
            <person name="Halligan D.L."/>
            <person name="Halpern A.L."/>
            <person name="Halter G.M."/>
            <person name="Han M.V."/>
            <person name="Heger A."/>
            <person name="Hillier L."/>
            <person name="Hinrichs A.S."/>
            <person name="Holmes I."/>
            <person name="Hoskins R.A."/>
            <person name="Hubisz M.J."/>
            <person name="Hultmark D."/>
            <person name="Huntley M.A."/>
            <person name="Jaffe D.B."/>
            <person name="Jagadeeshan S."/>
            <person name="Jeck W.R."/>
            <person name="Johnson J."/>
            <person name="Jones C.D."/>
            <person name="Jordan W.C."/>
            <person name="Karpen G.H."/>
            <person name="Kataoka E."/>
            <person name="Keightley P.D."/>
            <person name="Kheradpour P."/>
            <person name="Kirkness E.F."/>
            <person name="Koerich L.B."/>
            <person name="Kristiansen K."/>
            <person name="Kudrna D."/>
            <person name="Kulathinal R.J."/>
            <person name="Kumar S."/>
            <person name="Kwok R."/>
            <person name="Lander E."/>
            <person name="Langley C.H."/>
            <person name="Lapoint R."/>
            <person name="Lazzaro B.P."/>
            <person name="Lee S.J."/>
            <person name="Levesque L."/>
            <person name="Li R."/>
            <person name="Lin C.F."/>
            <person name="Lin M.F."/>
            <person name="Lindblad-Toh K."/>
            <person name="Llopart A."/>
            <person name="Long M."/>
            <person name="Low L."/>
            <person name="Lozovsky E."/>
            <person name="Lu J."/>
            <person name="Luo M."/>
            <person name="Machado C.A."/>
            <person name="Makalowski W."/>
            <person name="Marzo M."/>
            <person name="Matsuda M."/>
            <person name="Matzkin L."/>
            <person name="McAllister B."/>
            <person name="McBride C.S."/>
            <person name="McKernan B."/>
            <person name="McKernan K."/>
            <person name="Mendez-Lago M."/>
            <person name="Minx P."/>
            <person name="Mollenhauer M.U."/>
            <person name="Montooth K."/>
            <person name="Mount S.M."/>
            <person name="Mu X."/>
            <person name="Myers E."/>
            <person name="Negre B."/>
            <person name="Newfeld S."/>
            <person name="Nielsen R."/>
            <person name="Noor M.A."/>
            <person name="O'Grady P."/>
            <person name="Pachter L."/>
            <person name="Papaceit M."/>
            <person name="Parisi M.J."/>
            <person name="Parisi M."/>
            <person name="Parts L."/>
            <person name="Pedersen J.S."/>
            <person name="Pesole G."/>
            <person name="Phillippy A.M."/>
            <person name="Ponting C.P."/>
            <person name="Pop M."/>
            <person name="Porcelli D."/>
            <person name="Powell J.R."/>
            <person name="Prohaska S."/>
            <person name="Pruitt K."/>
            <person name="Puig M."/>
            <person name="Quesneville H."/>
            <person name="Ram K.R."/>
            <person name="Rand D."/>
            <person name="Rasmussen M.D."/>
            <person name="Reed L.K."/>
            <person name="Reenan R."/>
            <person name="Reily A."/>
            <person name="Remington K.A."/>
            <person name="Rieger T.T."/>
            <person name="Ritchie M.G."/>
            <person name="Robin C."/>
            <person name="Rogers Y.H."/>
            <person name="Rohde C."/>
            <person name="Rozas J."/>
            <person name="Rubenfield M.J."/>
            <person name="Ruiz A."/>
            <person name="Russo S."/>
            <person name="Salzberg S.L."/>
            <person name="Sanchez-Gracia A."/>
            <person name="Saranga D.J."/>
            <person name="Sato H."/>
            <person name="Schaeffer S.W."/>
            <person name="Schatz M.C."/>
            <person name="Schlenke T."/>
            <person name="Schwartz R."/>
            <person name="Segarra C."/>
            <person name="Singh R.S."/>
            <person name="Sirot L."/>
            <person name="Sirota M."/>
            <person name="Sisneros N.B."/>
            <person name="Smith C.D."/>
            <person name="Smith T.F."/>
            <person name="Spieth J."/>
            <person name="Stage D.E."/>
            <person name="Stark A."/>
            <person name="Stephan W."/>
            <person name="Strausberg R.L."/>
            <person name="Strempel S."/>
            <person name="Sturgill D."/>
            <person name="Sutton G."/>
            <person name="Sutton G.G."/>
            <person name="Tao W."/>
            <person name="Teichmann S."/>
            <person name="Tobari Y.N."/>
            <person name="Tomimura Y."/>
            <person name="Tsolas J.M."/>
            <person name="Valente V.L."/>
            <person name="Venter E."/>
            <person name="Venter J.C."/>
            <person name="Vicario S."/>
            <person name="Vieira F.G."/>
            <person name="Vilella A.J."/>
            <person name="Villasante A."/>
            <person name="Walenz B."/>
            <person name="Wang J."/>
            <person name="Wasserman M."/>
            <person name="Watts T."/>
            <person name="Wilson D."/>
            <person name="Wilson R.K."/>
            <person name="Wing R.A."/>
            <person name="Wolfner M.F."/>
            <person name="Wong A."/>
            <person name="Wong G.K."/>
            <person name="Wu C.I."/>
            <person name="Wu G."/>
            <person name="Yamamoto D."/>
            <person name="Yang H.P."/>
            <person name="Yang S.P."/>
            <person name="Yorke J.A."/>
            <person name="Yoshida K."/>
            <person name="Zdobnov E."/>
            <person name="Zhang P."/>
            <person name="Zhang Y."/>
            <person name="Zimin A.V."/>
            <person name="Baldwin J."/>
            <person name="Abdouelleil A."/>
            <person name="Abdulkadir J."/>
            <person name="Abebe A."/>
            <person name="Abera B."/>
            <person name="Abreu J."/>
            <person name="Acer S.C."/>
            <person name="Aftuck L."/>
            <person name="Alexander A."/>
            <person name="An P."/>
            <person name="Anderson E."/>
            <person name="Anderson S."/>
            <person name="Arachi H."/>
            <person name="Azer M."/>
            <person name="Bachantsang P."/>
            <person name="Barry A."/>
            <person name="Bayul T."/>
            <person name="Berlin A."/>
            <person name="Bessette D."/>
            <person name="Bloom T."/>
            <person name="Blye J."/>
            <person name="Boguslavskiy L."/>
            <person name="Bonnet C."/>
            <person name="Boukhgalter B."/>
            <person name="Bourzgui I."/>
            <person name="Brown A."/>
            <person name="Cahill P."/>
            <person name="Channer S."/>
            <person name="Cheshatsang Y."/>
            <person name="Chuda L."/>
            <person name="Citroen M."/>
            <person name="Collymore A."/>
            <person name="Cooke P."/>
            <person name="Costello M."/>
            <person name="D'Aco K."/>
            <person name="Daza R."/>
            <person name="De Haan G."/>
            <person name="DeGray S."/>
            <person name="DeMaso C."/>
            <person name="Dhargay N."/>
            <person name="Dooley K."/>
            <person name="Dooley E."/>
            <person name="Doricent M."/>
            <person name="Dorje P."/>
            <person name="Dorjee K."/>
            <person name="Dupes A."/>
            <person name="Elong R."/>
            <person name="Falk J."/>
            <person name="Farina A."/>
            <person name="Faro S."/>
            <person name="Ferguson D."/>
            <person name="Fisher S."/>
            <person name="Foley C.D."/>
            <person name="Franke A."/>
            <person name="Friedrich D."/>
            <person name="Gadbois L."/>
            <person name="Gearin G."/>
            <person name="Gearin C.R."/>
            <person name="Giannoukos G."/>
            <person name="Goode T."/>
            <person name="Graham J."/>
            <person name="Grandbois E."/>
            <person name="Grewal S."/>
            <person name="Gyaltsen K."/>
            <person name="Hafez N."/>
            <person name="Hagos B."/>
            <person name="Hall J."/>
            <person name="Henson C."/>
            <person name="Hollinger A."/>
            <person name="Honan T."/>
            <person name="Huard M.D."/>
            <person name="Hughes L."/>
            <person name="Hurhula B."/>
            <person name="Husby M.E."/>
            <person name="Kamat A."/>
            <person name="Kanga B."/>
            <person name="Kashin S."/>
            <person name="Khazanovich D."/>
            <person name="Kisner P."/>
            <person name="Lance K."/>
            <person name="Lara M."/>
            <person name="Lee W."/>
            <person name="Lennon N."/>
            <person name="Letendre F."/>
            <person name="LeVine R."/>
            <person name="Lipovsky A."/>
            <person name="Liu X."/>
            <person name="Liu J."/>
            <person name="Liu S."/>
            <person name="Lokyitsang T."/>
            <person name="Lokyitsang Y."/>
            <person name="Lubonja R."/>
            <person name="Lui A."/>
            <person name="MacDonald P."/>
            <person name="Magnisalis V."/>
            <person name="Maru K."/>
            <person name="Matthews C."/>
            <person name="McCusker W."/>
            <person name="McDonough S."/>
            <person name="Mehta T."/>
            <person name="Meldrim J."/>
            <person name="Meneus L."/>
            <person name="Mihai O."/>
            <person name="Mihalev A."/>
            <person name="Mihova T."/>
            <person name="Mittelman R."/>
            <person name="Mlenga V."/>
            <person name="Montmayeur A."/>
            <person name="Mulrain L."/>
            <person name="Navidi A."/>
            <person name="Naylor J."/>
            <person name="Negash T."/>
            <person name="Nguyen T."/>
            <person name="Nguyen N."/>
            <person name="Nicol R."/>
            <person name="Norbu C."/>
            <person name="Norbu N."/>
            <person name="Novod N."/>
            <person name="O'Neill B."/>
            <person name="Osman S."/>
            <person name="Markiewicz E."/>
            <person name="Oyono O.L."/>
            <person name="Patti C."/>
            <person name="Phunkhang P."/>
            <person name="Pierre F."/>
            <person name="Priest M."/>
            <person name="Raghuraman S."/>
            <person name="Rege F."/>
            <person name="Reyes R."/>
            <person name="Rise C."/>
            <person name="Rogov P."/>
            <person name="Ross K."/>
            <person name="Ryan E."/>
            <person name="Settipalli S."/>
            <person name="Shea T."/>
            <person name="Sherpa N."/>
            <person name="Shi L."/>
            <person name="Shih D."/>
            <person name="Sparrow T."/>
            <person name="Spaulding J."/>
            <person name="Stalker J."/>
            <person name="Stange-Thomann N."/>
            <person name="Stavropoulos S."/>
            <person name="Stone C."/>
            <person name="Strader C."/>
            <person name="Tesfaye S."/>
            <person name="Thomson T."/>
            <person name="Thoulutsang Y."/>
            <person name="Thoulutsang D."/>
            <person name="Topham K."/>
            <person name="Topping I."/>
            <person name="Tsamla T."/>
            <person name="Vassiliev H."/>
            <person name="Vo A."/>
            <person name="Wangchuk T."/>
            <person name="Wangdi T."/>
            <person name="Weiand M."/>
            <person name="Wilkinson J."/>
            <person name="Wilson A."/>
            <person name="Yadav S."/>
            <person name="Young G."/>
            <person name="Yu Q."/>
            <person name="Zembek L."/>
            <person name="Zhong D."/>
            <person name="Zimmer A."/>
            <person name="Zwirko Z."/>
            <person name="Jaffe D.B."/>
            <person name="Alvarez P."/>
            <person name="Brockman W."/>
            <person name="Butler J."/>
            <person name="Chin C."/>
            <person name="Gnerre S."/>
            <person name="Grabherr M."/>
            <person name="Kleber M."/>
            <person name="Mauceli E."/>
            <person name="MacCallum I."/>
        </authorList>
    </citation>
    <scope>NUCLEOTIDE SEQUENCE [LARGE SCALE GENOMIC DNA]</scope>
    <source>
        <strain evidence="7">MSH-3 / Tucson 14011-0111.49</strain>
    </source>
</reference>
<keyword evidence="4" id="KW-0732">Signal</keyword>
<protein>
    <submittedName>
        <fullName evidence="6">GL19512</fullName>
    </submittedName>
</protein>
<dbReference type="AlphaFoldDB" id="B4G9N2"/>
<dbReference type="KEGG" id="dpe:6589296"/>
<evidence type="ECO:0000259" key="5">
    <source>
        <dbReference type="PROSITE" id="PS50279"/>
    </source>
</evidence>
<dbReference type="SUPFAM" id="SSF57362">
    <property type="entry name" value="BPTI-like"/>
    <property type="match status" value="1"/>
</dbReference>
<evidence type="ECO:0000256" key="4">
    <source>
        <dbReference type="SAM" id="SignalP"/>
    </source>
</evidence>
<dbReference type="OrthoDB" id="4473401at2759"/>
<dbReference type="Pfam" id="PF00014">
    <property type="entry name" value="Kunitz_BPTI"/>
    <property type="match status" value="1"/>
</dbReference>
<sequence>MTLISVVVIVIAALSGLSRALKDPICALEPASHGTDGFTCHGHFPRYSYYLFKNECERWIYGGCGKPNRNNFGTIEECQHKCKEAASIEIIK</sequence>
<organism evidence="7">
    <name type="scientific">Drosophila persimilis</name>
    <name type="common">Fruit fly</name>
    <dbReference type="NCBI Taxonomy" id="7234"/>
    <lineage>
        <taxon>Eukaryota</taxon>
        <taxon>Metazoa</taxon>
        <taxon>Ecdysozoa</taxon>
        <taxon>Arthropoda</taxon>
        <taxon>Hexapoda</taxon>
        <taxon>Insecta</taxon>
        <taxon>Pterygota</taxon>
        <taxon>Neoptera</taxon>
        <taxon>Endopterygota</taxon>
        <taxon>Diptera</taxon>
        <taxon>Brachycera</taxon>
        <taxon>Muscomorpha</taxon>
        <taxon>Ephydroidea</taxon>
        <taxon>Drosophilidae</taxon>
        <taxon>Drosophila</taxon>
        <taxon>Sophophora</taxon>
    </lineage>
</organism>